<evidence type="ECO:0000256" key="3">
    <source>
        <dbReference type="ARBA" id="ARBA00022448"/>
    </source>
</evidence>
<evidence type="ECO:0000256" key="6">
    <source>
        <dbReference type="ARBA" id="ARBA00023136"/>
    </source>
</evidence>
<evidence type="ECO:0000313" key="10">
    <source>
        <dbReference type="Proteomes" id="UP000585474"/>
    </source>
</evidence>
<feature type="transmembrane region" description="Helical" evidence="8">
    <location>
        <begin position="162"/>
        <end position="182"/>
    </location>
</feature>
<comment type="similarity">
    <text evidence="2">Belongs to the SLC35F solute transporter family.</text>
</comment>
<feature type="transmembrane region" description="Helical" evidence="8">
    <location>
        <begin position="312"/>
        <end position="332"/>
    </location>
</feature>
<dbReference type="SUPFAM" id="SSF103481">
    <property type="entry name" value="Multidrug resistance efflux transporter EmrE"/>
    <property type="match status" value="1"/>
</dbReference>
<dbReference type="GO" id="GO:0022857">
    <property type="term" value="F:transmembrane transporter activity"/>
    <property type="evidence" value="ECO:0007669"/>
    <property type="project" value="InterPro"/>
</dbReference>
<dbReference type="EMBL" id="BJWL01000020">
    <property type="protein sequence ID" value="GFZ08740.1"/>
    <property type="molecule type" value="Genomic_DNA"/>
</dbReference>
<dbReference type="InterPro" id="IPR009262">
    <property type="entry name" value="SLC35_F1/F2/F6"/>
</dbReference>
<sequence>MNISRWKENGALLRILYVLFLGQVVSFVMSLMSFAASLTANLGVDTPLTLSFFSYLALALVYGSILLYRRQKLLVPWYWYVVLGFVDVQGNYLVNKAFQYSSITSVTLLDCWTIAWVILLTWFLLGTRYSLWQFFGAALCVLGLGLVLISDAGVGGGGGSKPLLGDILVIAGTLFFAMSNVGEEFCVKMKDRVEVVAMIGLFGTLSYIGEEESGISYVVGRNSLPRMRKQYGMETMYSISHGTVGVGFFGLLTWYGRGRIFANDPRLGLIDPDRGTAPKYQSLILAFAGYAVSSFMFYTLVPFVLKMSGATMFNLSVLTSDMWAVVVRIFFYRQQVLFYYKLELDLLNFVDWLYYVSFAIVVVGLVIYSKTEKKDSVAEPAIEDGNLNAPYQVLGEESEESRNGTIAS</sequence>
<organism evidence="9 10">
    <name type="scientific">Actinidia rufa</name>
    <dbReference type="NCBI Taxonomy" id="165716"/>
    <lineage>
        <taxon>Eukaryota</taxon>
        <taxon>Viridiplantae</taxon>
        <taxon>Streptophyta</taxon>
        <taxon>Embryophyta</taxon>
        <taxon>Tracheophyta</taxon>
        <taxon>Spermatophyta</taxon>
        <taxon>Magnoliopsida</taxon>
        <taxon>eudicotyledons</taxon>
        <taxon>Gunneridae</taxon>
        <taxon>Pentapetalae</taxon>
        <taxon>asterids</taxon>
        <taxon>Ericales</taxon>
        <taxon>Actinidiaceae</taxon>
        <taxon>Actinidia</taxon>
    </lineage>
</organism>
<dbReference type="InterPro" id="IPR052221">
    <property type="entry name" value="SLC35F_Transporter"/>
</dbReference>
<comment type="caution">
    <text evidence="9">The sequence shown here is derived from an EMBL/GenBank/DDBJ whole genome shotgun (WGS) entry which is preliminary data.</text>
</comment>
<comment type="subcellular location">
    <subcellularLocation>
        <location evidence="1">Membrane</location>
        <topology evidence="1">Multi-pass membrane protein</topology>
    </subcellularLocation>
</comment>
<evidence type="ECO:0000256" key="8">
    <source>
        <dbReference type="SAM" id="Phobius"/>
    </source>
</evidence>
<reference evidence="9 10" key="1">
    <citation type="submission" date="2019-07" db="EMBL/GenBank/DDBJ databases">
        <title>De Novo Assembly of kiwifruit Actinidia rufa.</title>
        <authorList>
            <person name="Sugita-Konishi S."/>
            <person name="Sato K."/>
            <person name="Mori E."/>
            <person name="Abe Y."/>
            <person name="Kisaki G."/>
            <person name="Hamano K."/>
            <person name="Suezawa K."/>
            <person name="Otani M."/>
            <person name="Fukuda T."/>
            <person name="Manabe T."/>
            <person name="Gomi K."/>
            <person name="Tabuchi M."/>
            <person name="Akimitsu K."/>
            <person name="Kataoka I."/>
        </authorList>
    </citation>
    <scope>NUCLEOTIDE SEQUENCE [LARGE SCALE GENOMIC DNA]</scope>
    <source>
        <strain evidence="10">cv. Fuchu</strain>
    </source>
</reference>
<proteinExistence type="inferred from homology"/>
<feature type="transmembrane region" description="Helical" evidence="8">
    <location>
        <begin position="100"/>
        <end position="124"/>
    </location>
</feature>
<dbReference type="Proteomes" id="UP000585474">
    <property type="component" value="Unassembled WGS sequence"/>
</dbReference>
<evidence type="ECO:0000256" key="4">
    <source>
        <dbReference type="ARBA" id="ARBA00022692"/>
    </source>
</evidence>
<feature type="transmembrane region" description="Helical" evidence="8">
    <location>
        <begin position="131"/>
        <end position="150"/>
    </location>
</feature>
<keyword evidence="6 8" id="KW-0472">Membrane</keyword>
<dbReference type="GO" id="GO:0016020">
    <property type="term" value="C:membrane"/>
    <property type="evidence" value="ECO:0007669"/>
    <property type="project" value="UniProtKB-SubCell"/>
</dbReference>
<feature type="transmembrane region" description="Helical" evidence="8">
    <location>
        <begin position="77"/>
        <end position="94"/>
    </location>
</feature>
<dbReference type="InterPro" id="IPR037185">
    <property type="entry name" value="EmrE-like"/>
</dbReference>
<feature type="transmembrane region" description="Helical" evidence="8">
    <location>
        <begin position="283"/>
        <end position="305"/>
    </location>
</feature>
<protein>
    <submittedName>
        <fullName evidence="9">Solute carrier family 35 protein</fullName>
    </submittedName>
</protein>
<accession>A0A7J0GD61</accession>
<evidence type="ECO:0000256" key="1">
    <source>
        <dbReference type="ARBA" id="ARBA00004141"/>
    </source>
</evidence>
<keyword evidence="3" id="KW-0813">Transport</keyword>
<keyword evidence="10" id="KW-1185">Reference proteome</keyword>
<dbReference type="PANTHER" id="PTHR14233">
    <property type="entry name" value="DUF914-RELATED"/>
    <property type="match status" value="1"/>
</dbReference>
<dbReference type="AlphaFoldDB" id="A0A7J0GD61"/>
<keyword evidence="4 8" id="KW-0812">Transmembrane</keyword>
<evidence type="ECO:0000256" key="7">
    <source>
        <dbReference type="SAM" id="MobiDB-lite"/>
    </source>
</evidence>
<evidence type="ECO:0000256" key="2">
    <source>
        <dbReference type="ARBA" id="ARBA00007863"/>
    </source>
</evidence>
<feature type="transmembrane region" description="Helical" evidence="8">
    <location>
        <begin position="12"/>
        <end position="36"/>
    </location>
</feature>
<feature type="transmembrane region" description="Helical" evidence="8">
    <location>
        <begin position="236"/>
        <end position="256"/>
    </location>
</feature>
<evidence type="ECO:0000313" key="9">
    <source>
        <dbReference type="EMBL" id="GFZ08740.1"/>
    </source>
</evidence>
<feature type="transmembrane region" description="Helical" evidence="8">
    <location>
        <begin position="48"/>
        <end position="68"/>
    </location>
</feature>
<feature type="transmembrane region" description="Helical" evidence="8">
    <location>
        <begin position="352"/>
        <end position="368"/>
    </location>
</feature>
<feature type="region of interest" description="Disordered" evidence="7">
    <location>
        <begin position="389"/>
        <end position="408"/>
    </location>
</feature>
<dbReference type="PANTHER" id="PTHR14233:SF18">
    <property type="entry name" value="OS05G0444300 PROTEIN"/>
    <property type="match status" value="1"/>
</dbReference>
<evidence type="ECO:0000256" key="5">
    <source>
        <dbReference type="ARBA" id="ARBA00022989"/>
    </source>
</evidence>
<dbReference type="OrthoDB" id="429955at2759"/>
<name>A0A7J0GD61_9ERIC</name>
<gene>
    <name evidence="9" type="ORF">Acr_20g0005480</name>
</gene>
<dbReference type="Pfam" id="PF06027">
    <property type="entry name" value="SLC35F"/>
    <property type="match status" value="2"/>
</dbReference>
<keyword evidence="5 8" id="KW-1133">Transmembrane helix</keyword>